<keyword evidence="9" id="KW-1185">Reference proteome</keyword>
<dbReference type="Gene3D" id="1.25.40.770">
    <property type="entry name" value="TAF6, C-terminal HEAT repeat domain"/>
    <property type="match status" value="1"/>
</dbReference>
<dbReference type="PANTHER" id="PTHR10221">
    <property type="entry name" value="TRANSCRIPTION INITIATION FACTOR TFIID SUBUNIT 6"/>
    <property type="match status" value="1"/>
</dbReference>
<organism evidence="8 9">
    <name type="scientific">Cyclostephanos tholiformis</name>
    <dbReference type="NCBI Taxonomy" id="382380"/>
    <lineage>
        <taxon>Eukaryota</taxon>
        <taxon>Sar</taxon>
        <taxon>Stramenopiles</taxon>
        <taxon>Ochrophyta</taxon>
        <taxon>Bacillariophyta</taxon>
        <taxon>Coscinodiscophyceae</taxon>
        <taxon>Thalassiosirophycidae</taxon>
        <taxon>Stephanodiscales</taxon>
        <taxon>Stephanodiscaceae</taxon>
        <taxon>Cyclostephanos</taxon>
    </lineage>
</organism>
<dbReference type="CDD" id="cd08050">
    <property type="entry name" value="TAF6C"/>
    <property type="match status" value="1"/>
</dbReference>
<evidence type="ECO:0000256" key="5">
    <source>
        <dbReference type="ARBA" id="ARBA00023242"/>
    </source>
</evidence>
<dbReference type="InterPro" id="IPR037796">
    <property type="entry name" value="TAF6"/>
</dbReference>
<keyword evidence="4" id="KW-0804">Transcription</keyword>
<accession>A0ABD3SD56</accession>
<dbReference type="InterPro" id="IPR011442">
    <property type="entry name" value="TAF6_C"/>
</dbReference>
<reference evidence="8 9" key="1">
    <citation type="submission" date="2024-10" db="EMBL/GenBank/DDBJ databases">
        <title>Updated reference genomes for cyclostephanoid diatoms.</title>
        <authorList>
            <person name="Roberts W.R."/>
            <person name="Alverson A.J."/>
        </authorList>
    </citation>
    <scope>NUCLEOTIDE SEQUENCE [LARGE SCALE GENOMIC DNA]</scope>
    <source>
        <strain evidence="8 9">AJA228-03</strain>
    </source>
</reference>
<dbReference type="EMBL" id="JALLPB020000067">
    <property type="protein sequence ID" value="KAL3822405.1"/>
    <property type="molecule type" value="Genomic_DNA"/>
</dbReference>
<evidence type="ECO:0000313" key="9">
    <source>
        <dbReference type="Proteomes" id="UP001530377"/>
    </source>
</evidence>
<comment type="subcellular location">
    <subcellularLocation>
        <location evidence="1">Nucleus</location>
    </subcellularLocation>
</comment>
<evidence type="ECO:0000256" key="1">
    <source>
        <dbReference type="ARBA" id="ARBA00004123"/>
    </source>
</evidence>
<proteinExistence type="inferred from homology"/>
<dbReference type="AlphaFoldDB" id="A0ABD3SD56"/>
<evidence type="ECO:0000313" key="8">
    <source>
        <dbReference type="EMBL" id="KAL3822405.1"/>
    </source>
</evidence>
<keyword evidence="3" id="KW-0805">Transcription regulation</keyword>
<dbReference type="PANTHER" id="PTHR10221:SF9">
    <property type="entry name" value="TRANSCRIPTION INITIATION FACTOR TFIID SUBUNIT 6"/>
    <property type="match status" value="1"/>
</dbReference>
<dbReference type="Pfam" id="PF07571">
    <property type="entry name" value="TAF6_C"/>
    <property type="match status" value="1"/>
</dbReference>
<dbReference type="Proteomes" id="UP001530377">
    <property type="component" value="Unassembled WGS sequence"/>
</dbReference>
<keyword evidence="5" id="KW-0539">Nucleus</keyword>
<evidence type="ECO:0000256" key="3">
    <source>
        <dbReference type="ARBA" id="ARBA00023015"/>
    </source>
</evidence>
<evidence type="ECO:0000256" key="2">
    <source>
        <dbReference type="ARBA" id="ARBA00007688"/>
    </source>
</evidence>
<evidence type="ECO:0000256" key="4">
    <source>
        <dbReference type="ARBA" id="ARBA00023163"/>
    </source>
</evidence>
<dbReference type="InterPro" id="IPR046344">
    <property type="entry name" value="TAF6_C_sf"/>
</dbReference>
<evidence type="ECO:0000256" key="6">
    <source>
        <dbReference type="SAM" id="MobiDB-lite"/>
    </source>
</evidence>
<dbReference type="GO" id="GO:0005634">
    <property type="term" value="C:nucleus"/>
    <property type="evidence" value="ECO:0007669"/>
    <property type="project" value="UniProtKB-SubCell"/>
</dbReference>
<sequence length="163" mass="18026">MALVKACDVYGHQYATVRPRVIKLLTQQALRPDRPLSTQYGGIVGISLFGPRAIDAFLLPIAGEYWERWEEELRGFNDGVNGDEDDAVGGGGGNSGGRRRDVGREYELTMCQQALLDALRIFMGGVTPAEQARRVDVMAFSDVFGERLIPMRPDLTEYMTAVV</sequence>
<gene>
    <name evidence="8" type="ORF">ACHAXA_010883</name>
</gene>
<feature type="region of interest" description="Disordered" evidence="6">
    <location>
        <begin position="78"/>
        <end position="100"/>
    </location>
</feature>
<comment type="similarity">
    <text evidence="2">Belongs to the TAF6 family.</text>
</comment>
<feature type="domain" description="TAF6 C-terminal HEAT repeat" evidence="7">
    <location>
        <begin position="3"/>
        <end position="60"/>
    </location>
</feature>
<name>A0ABD3SD56_9STRA</name>
<evidence type="ECO:0000259" key="7">
    <source>
        <dbReference type="Pfam" id="PF07571"/>
    </source>
</evidence>
<protein>
    <recommendedName>
        <fullName evidence="7">TAF6 C-terminal HEAT repeat domain-containing protein</fullName>
    </recommendedName>
</protein>
<comment type="caution">
    <text evidence="8">The sequence shown here is derived from an EMBL/GenBank/DDBJ whole genome shotgun (WGS) entry which is preliminary data.</text>
</comment>